<feature type="transmembrane region" description="Helical" evidence="1">
    <location>
        <begin position="7"/>
        <end position="28"/>
    </location>
</feature>
<keyword evidence="1" id="KW-0812">Transmembrane</keyword>
<name>A0A1H4BGZ4_9FLAO</name>
<dbReference type="EMBL" id="FNQF01000006">
    <property type="protein sequence ID" value="SEA47401.1"/>
    <property type="molecule type" value="Genomic_DNA"/>
</dbReference>
<proteinExistence type="predicted"/>
<evidence type="ECO:0000256" key="1">
    <source>
        <dbReference type="SAM" id="Phobius"/>
    </source>
</evidence>
<protein>
    <submittedName>
        <fullName evidence="2">Uncharacterized protein</fullName>
    </submittedName>
</protein>
<keyword evidence="3" id="KW-1185">Reference proteome</keyword>
<organism evidence="2 3">
    <name type="scientific">Psychroflexus halocasei</name>
    <dbReference type="NCBI Taxonomy" id="908615"/>
    <lineage>
        <taxon>Bacteria</taxon>
        <taxon>Pseudomonadati</taxon>
        <taxon>Bacteroidota</taxon>
        <taxon>Flavobacteriia</taxon>
        <taxon>Flavobacteriales</taxon>
        <taxon>Flavobacteriaceae</taxon>
        <taxon>Psychroflexus</taxon>
    </lineage>
</organism>
<dbReference type="AlphaFoldDB" id="A0A1H4BGZ4"/>
<dbReference type="STRING" id="908615.SAMN05421540_10639"/>
<keyword evidence="1" id="KW-1133">Transmembrane helix</keyword>
<sequence length="56" mass="6427">MFKSKSIILFLIIITIIGFVVVFLYINFMLNAPVGSDNMIKSAEELTSYKIYKANY</sequence>
<evidence type="ECO:0000313" key="2">
    <source>
        <dbReference type="EMBL" id="SEA47401.1"/>
    </source>
</evidence>
<dbReference type="Proteomes" id="UP000198820">
    <property type="component" value="Unassembled WGS sequence"/>
</dbReference>
<accession>A0A1H4BGZ4</accession>
<evidence type="ECO:0000313" key="3">
    <source>
        <dbReference type="Proteomes" id="UP000198820"/>
    </source>
</evidence>
<gene>
    <name evidence="2" type="ORF">SAMN05421540_10639</name>
</gene>
<dbReference type="RefSeq" id="WP_159429409.1">
    <property type="nucleotide sequence ID" value="NZ_FNQF01000006.1"/>
</dbReference>
<keyword evidence="1" id="KW-0472">Membrane</keyword>
<reference evidence="2 3" key="1">
    <citation type="submission" date="2016-10" db="EMBL/GenBank/DDBJ databases">
        <authorList>
            <person name="de Groot N.N."/>
        </authorList>
    </citation>
    <scope>NUCLEOTIDE SEQUENCE [LARGE SCALE GENOMIC DNA]</scope>
    <source>
        <strain evidence="2 3">DSM 23581</strain>
    </source>
</reference>